<dbReference type="SUPFAM" id="SSF52540">
    <property type="entry name" value="P-loop containing nucleoside triphosphate hydrolases"/>
    <property type="match status" value="1"/>
</dbReference>
<feature type="transmembrane region" description="Helical" evidence="8">
    <location>
        <begin position="171"/>
        <end position="193"/>
    </location>
</feature>
<gene>
    <name evidence="11" type="ORF">D5039_15855</name>
</gene>
<feature type="domain" description="ABC transporter" evidence="9">
    <location>
        <begin position="352"/>
        <end position="587"/>
    </location>
</feature>
<dbReference type="InterPro" id="IPR011527">
    <property type="entry name" value="ABC1_TM_dom"/>
</dbReference>
<keyword evidence="6 8" id="KW-1133">Transmembrane helix</keyword>
<evidence type="ECO:0000313" key="12">
    <source>
        <dbReference type="Proteomes" id="UP001208935"/>
    </source>
</evidence>
<dbReference type="PROSITE" id="PS50893">
    <property type="entry name" value="ABC_TRANSPORTER_2"/>
    <property type="match status" value="1"/>
</dbReference>
<dbReference type="InterPro" id="IPR036640">
    <property type="entry name" value="ABC1_TM_sf"/>
</dbReference>
<evidence type="ECO:0000256" key="8">
    <source>
        <dbReference type="SAM" id="Phobius"/>
    </source>
</evidence>
<proteinExistence type="predicted"/>
<dbReference type="InterPro" id="IPR027417">
    <property type="entry name" value="P-loop_NTPase"/>
</dbReference>
<feature type="transmembrane region" description="Helical" evidence="8">
    <location>
        <begin position="147"/>
        <end position="165"/>
    </location>
</feature>
<dbReference type="PANTHER" id="PTHR43394">
    <property type="entry name" value="ATP-DEPENDENT PERMEASE MDL1, MITOCHONDRIAL"/>
    <property type="match status" value="1"/>
</dbReference>
<feature type="transmembrane region" description="Helical" evidence="8">
    <location>
        <begin position="294"/>
        <end position="312"/>
    </location>
</feature>
<dbReference type="EMBL" id="QZCW01000003">
    <property type="protein sequence ID" value="MCW5322573.1"/>
    <property type="molecule type" value="Genomic_DNA"/>
</dbReference>
<organism evidence="11 12">
    <name type="scientific">Verminephrobacter aporrectodeae subsp. tuberculatae</name>
    <dbReference type="NCBI Taxonomy" id="1110392"/>
    <lineage>
        <taxon>Bacteria</taxon>
        <taxon>Pseudomonadati</taxon>
        <taxon>Pseudomonadota</taxon>
        <taxon>Betaproteobacteria</taxon>
        <taxon>Burkholderiales</taxon>
        <taxon>Comamonadaceae</taxon>
        <taxon>Verminephrobacter</taxon>
    </lineage>
</organism>
<feature type="transmembrane region" description="Helical" evidence="8">
    <location>
        <begin position="76"/>
        <end position="95"/>
    </location>
</feature>
<comment type="caution">
    <text evidence="11">The sequence shown here is derived from an EMBL/GenBank/DDBJ whole genome shotgun (WGS) entry which is preliminary data.</text>
</comment>
<dbReference type="GO" id="GO:0005524">
    <property type="term" value="F:ATP binding"/>
    <property type="evidence" value="ECO:0007669"/>
    <property type="project" value="UniProtKB-KW"/>
</dbReference>
<keyword evidence="7 8" id="KW-0472">Membrane</keyword>
<dbReference type="PROSITE" id="PS50929">
    <property type="entry name" value="ABC_TM1F"/>
    <property type="match status" value="1"/>
</dbReference>
<feature type="domain" description="ABC transmembrane type-1" evidence="10">
    <location>
        <begin position="33"/>
        <end position="320"/>
    </location>
</feature>
<dbReference type="Pfam" id="PF00005">
    <property type="entry name" value="ABC_tran"/>
    <property type="match status" value="1"/>
</dbReference>
<comment type="subcellular location">
    <subcellularLocation>
        <location evidence="1">Cell membrane</location>
        <topology evidence="1">Multi-pass membrane protein</topology>
    </subcellularLocation>
</comment>
<evidence type="ECO:0000256" key="4">
    <source>
        <dbReference type="ARBA" id="ARBA00022741"/>
    </source>
</evidence>
<name>A0ABT3KW70_9BURK</name>
<dbReference type="SUPFAM" id="SSF90123">
    <property type="entry name" value="ABC transporter transmembrane region"/>
    <property type="match status" value="1"/>
</dbReference>
<evidence type="ECO:0000256" key="1">
    <source>
        <dbReference type="ARBA" id="ARBA00004651"/>
    </source>
</evidence>
<evidence type="ECO:0000256" key="3">
    <source>
        <dbReference type="ARBA" id="ARBA00022692"/>
    </source>
</evidence>
<keyword evidence="4" id="KW-0547">Nucleotide-binding</keyword>
<evidence type="ECO:0000259" key="10">
    <source>
        <dbReference type="PROSITE" id="PS50929"/>
    </source>
</evidence>
<keyword evidence="12" id="KW-1185">Reference proteome</keyword>
<dbReference type="Proteomes" id="UP001208935">
    <property type="component" value="Unassembled WGS sequence"/>
</dbReference>
<dbReference type="PANTHER" id="PTHR43394:SF1">
    <property type="entry name" value="ATP-BINDING CASSETTE SUB-FAMILY B MEMBER 10, MITOCHONDRIAL"/>
    <property type="match status" value="1"/>
</dbReference>
<keyword evidence="2" id="KW-1003">Cell membrane</keyword>
<dbReference type="InterPro" id="IPR039421">
    <property type="entry name" value="Type_1_exporter"/>
</dbReference>
<evidence type="ECO:0000259" key="9">
    <source>
        <dbReference type="PROSITE" id="PS50893"/>
    </source>
</evidence>
<dbReference type="Gene3D" id="1.20.1560.10">
    <property type="entry name" value="ABC transporter type 1, transmembrane domain"/>
    <property type="match status" value="1"/>
</dbReference>
<feature type="transmembrane region" description="Helical" evidence="8">
    <location>
        <begin position="260"/>
        <end position="282"/>
    </location>
</feature>
<evidence type="ECO:0000313" key="11">
    <source>
        <dbReference type="EMBL" id="MCW5322573.1"/>
    </source>
</evidence>
<keyword evidence="3 8" id="KW-0812">Transmembrane</keyword>
<keyword evidence="5 11" id="KW-0067">ATP-binding</keyword>
<evidence type="ECO:0000256" key="2">
    <source>
        <dbReference type="ARBA" id="ARBA00022475"/>
    </source>
</evidence>
<reference evidence="12" key="1">
    <citation type="submission" date="2023-07" db="EMBL/GenBank/DDBJ databases">
        <title>Verminephrobacter genomes.</title>
        <authorList>
            <person name="Lund M.B."/>
        </authorList>
    </citation>
    <scope>NUCLEOTIDE SEQUENCE [LARGE SCALE GENOMIC DNA]</scope>
    <source>
        <strain evidence="12">AtM5-05</strain>
    </source>
</reference>
<feature type="transmembrane region" description="Helical" evidence="8">
    <location>
        <begin position="32"/>
        <end position="52"/>
    </location>
</feature>
<dbReference type="InterPro" id="IPR003593">
    <property type="entry name" value="AAA+_ATPase"/>
</dbReference>
<protein>
    <submittedName>
        <fullName evidence="11">ABC transporter ATP-binding protein</fullName>
    </submittedName>
</protein>
<dbReference type="InterPro" id="IPR003439">
    <property type="entry name" value="ABC_transporter-like_ATP-bd"/>
</dbReference>
<evidence type="ECO:0000256" key="5">
    <source>
        <dbReference type="ARBA" id="ARBA00022840"/>
    </source>
</evidence>
<evidence type="ECO:0000256" key="6">
    <source>
        <dbReference type="ARBA" id="ARBA00022989"/>
    </source>
</evidence>
<dbReference type="Gene3D" id="3.40.50.300">
    <property type="entry name" value="P-loop containing nucleotide triphosphate hydrolases"/>
    <property type="match status" value="1"/>
</dbReference>
<evidence type="ECO:0000256" key="7">
    <source>
        <dbReference type="ARBA" id="ARBA00023136"/>
    </source>
</evidence>
<accession>A0ABT3KW70</accession>
<sequence>MRTAEKIRSSLLVLRATIRSVPMMYASAPTDFILLAITSVISGFAPGLWIFLTSRLVDIITSKGVEHLSLMDPLPIAWVISLFVPKIAGPLMQFYQANLAERFTAAINMSLMKKSAEMRGIGHQDGSDYLDSIKILQDGAISRPTNVVSVIFFILRDGITVLSIIATLGAIAWWFPIVLTLGVIPGIAVSIHFRNLTWSTTLSRSQKAREMDYLSRIAIGVPHGIENRVYNYFDWLVRRYAEIADATHAKMRLVRRKSALATLPIELMSMLCVVGLLIWVVSGIRTKAVSVGNIASFIQALLIGNTIVFYLLESISILFERGLFFTLYYRFMAMVDSIENGKSPLPQAPESIQFIDVSFRYPNGHLAVNNVSFTVCKGDRIAIVGENGSGKTTLIKLLLRLYDPTMGKIEVDGVDVRSLDVDSWRSHFSVVQQDVVPYGFTLRENIRLSDTDRSDPDDLALHQALGISGLDAFMPVVNERLGREFDGMELSGGQWQKTSIARAFFRHPDLLVLDEPSSALDPKSEFDLFNRLESLAADKTVLFITHRLGAIRLADKIAVMHHGCLIEFGTHTELLNKNGHYATLWNAQLGQYTIE</sequence>
<dbReference type="SMART" id="SM00382">
    <property type="entry name" value="AAA"/>
    <property type="match status" value="1"/>
</dbReference>